<dbReference type="EMBL" id="MFJY01000043">
    <property type="protein sequence ID" value="OGG27553.1"/>
    <property type="molecule type" value="Genomic_DNA"/>
</dbReference>
<evidence type="ECO:0000313" key="2">
    <source>
        <dbReference type="Proteomes" id="UP000178305"/>
    </source>
</evidence>
<comment type="caution">
    <text evidence="1">The sequence shown here is derived from an EMBL/GenBank/DDBJ whole genome shotgun (WGS) entry which is preliminary data.</text>
</comment>
<proteinExistence type="predicted"/>
<dbReference type="Proteomes" id="UP000178305">
    <property type="component" value="Unassembled WGS sequence"/>
</dbReference>
<protein>
    <submittedName>
        <fullName evidence="1">Uncharacterized protein</fullName>
    </submittedName>
</protein>
<name>A0A1F6ASV2_9BACT</name>
<organism evidence="1 2">
    <name type="scientific">Candidatus Gottesmanbacteria bacterium RIFCSPLOWO2_01_FULL_48_11</name>
    <dbReference type="NCBI Taxonomy" id="1798395"/>
    <lineage>
        <taxon>Bacteria</taxon>
        <taxon>Candidatus Gottesmaniibacteriota</taxon>
    </lineage>
</organism>
<dbReference type="AlphaFoldDB" id="A0A1F6ASV2"/>
<sequence length="61" mass="6288">MGGDGDDAVYGFEKSGGDGMGLFIAAQNHELRHHGLVGGQKHEVGEAAELCAVIGHHAFSV</sequence>
<accession>A0A1F6ASV2</accession>
<evidence type="ECO:0000313" key="1">
    <source>
        <dbReference type="EMBL" id="OGG27553.1"/>
    </source>
</evidence>
<gene>
    <name evidence="1" type="ORF">A3A64_02875</name>
</gene>
<reference evidence="1 2" key="1">
    <citation type="journal article" date="2016" name="Nat. Commun.">
        <title>Thousands of microbial genomes shed light on interconnected biogeochemical processes in an aquifer system.</title>
        <authorList>
            <person name="Anantharaman K."/>
            <person name="Brown C.T."/>
            <person name="Hug L.A."/>
            <person name="Sharon I."/>
            <person name="Castelle C.J."/>
            <person name="Probst A.J."/>
            <person name="Thomas B.C."/>
            <person name="Singh A."/>
            <person name="Wilkins M.J."/>
            <person name="Karaoz U."/>
            <person name="Brodie E.L."/>
            <person name="Williams K.H."/>
            <person name="Hubbard S.S."/>
            <person name="Banfield J.F."/>
        </authorList>
    </citation>
    <scope>NUCLEOTIDE SEQUENCE [LARGE SCALE GENOMIC DNA]</scope>
</reference>